<feature type="domain" description="DUF58" evidence="3">
    <location>
        <begin position="202"/>
        <end position="357"/>
    </location>
</feature>
<gene>
    <name evidence="4" type="ORF">ACFO4E_06265</name>
</gene>
<proteinExistence type="predicted"/>
<keyword evidence="5" id="KW-1185">Reference proteome</keyword>
<keyword evidence="2" id="KW-1133">Transmembrane helix</keyword>
<comment type="caution">
    <text evidence="4">The sequence shown here is derived from an EMBL/GenBank/DDBJ whole genome shotgun (WGS) entry which is preliminary data.</text>
</comment>
<protein>
    <submittedName>
        <fullName evidence="4">DUF58 domain-containing protein</fullName>
    </submittedName>
</protein>
<dbReference type="PANTHER" id="PTHR34351">
    <property type="entry name" value="SLR1927 PROTEIN-RELATED"/>
    <property type="match status" value="1"/>
</dbReference>
<dbReference type="EMBL" id="JBHSFQ010000004">
    <property type="protein sequence ID" value="MFC4561453.1"/>
    <property type="molecule type" value="Genomic_DNA"/>
</dbReference>
<evidence type="ECO:0000256" key="1">
    <source>
        <dbReference type="SAM" id="MobiDB-lite"/>
    </source>
</evidence>
<name>A0ABV9DST5_9ACTN</name>
<keyword evidence="2" id="KW-0472">Membrane</keyword>
<accession>A0ABV9DST5</accession>
<evidence type="ECO:0000256" key="2">
    <source>
        <dbReference type="SAM" id="Phobius"/>
    </source>
</evidence>
<sequence>MNPLRAFTARGVGFLCAGPAVIGAGLVIGERDLVGLGVLVLLLPVLSLLTVAGGPRSVAHSRALQPARVAAGSDARVLVRVANSAALAPIGGLLAEDTLPYTLGEQPRFTIGYLRPRGVRDLTYRVRTHVRGRYAVGPLLLSFTDPLGCVCLRREVGTPTSLLVTPPVVPLADAPLPGGAAEGGDSTARTMSAGGQDDPIPRAYRHGDDLRRVHWRSTARHGELMVRREEHQWSDRSVVLLDGRARAHAGTGAEASLETAVSAAASIALHLSGRGQEVRLLTDENEIAAPRGSGLLDALAMARPSDGTGLHGAAELLAAAPVTGRGRLVAVLGAVGAADIEALGRARAGRGHDCTAVLCRTAAWPSPDAARAAAETLSAAGWLVAEVGSARDLADAWARLGRRPIRRGGVR</sequence>
<feature type="transmembrane region" description="Helical" evidence="2">
    <location>
        <begin position="34"/>
        <end position="52"/>
    </location>
</feature>
<feature type="region of interest" description="Disordered" evidence="1">
    <location>
        <begin position="178"/>
        <end position="204"/>
    </location>
</feature>
<evidence type="ECO:0000313" key="4">
    <source>
        <dbReference type="EMBL" id="MFC4561453.1"/>
    </source>
</evidence>
<dbReference type="PANTHER" id="PTHR34351:SF1">
    <property type="entry name" value="SLR1927 PROTEIN"/>
    <property type="match status" value="1"/>
</dbReference>
<dbReference type="InterPro" id="IPR002881">
    <property type="entry name" value="DUF58"/>
</dbReference>
<dbReference type="Pfam" id="PF01882">
    <property type="entry name" value="DUF58"/>
    <property type="match status" value="1"/>
</dbReference>
<evidence type="ECO:0000313" key="5">
    <source>
        <dbReference type="Proteomes" id="UP001595923"/>
    </source>
</evidence>
<evidence type="ECO:0000259" key="3">
    <source>
        <dbReference type="Pfam" id="PF01882"/>
    </source>
</evidence>
<keyword evidence="2" id="KW-0812">Transmembrane</keyword>
<dbReference type="Proteomes" id="UP001595923">
    <property type="component" value="Unassembled WGS sequence"/>
</dbReference>
<reference evidence="5" key="1">
    <citation type="journal article" date="2019" name="Int. J. Syst. Evol. Microbiol.">
        <title>The Global Catalogue of Microorganisms (GCM) 10K type strain sequencing project: providing services to taxonomists for standard genome sequencing and annotation.</title>
        <authorList>
            <consortium name="The Broad Institute Genomics Platform"/>
            <consortium name="The Broad Institute Genome Sequencing Center for Infectious Disease"/>
            <person name="Wu L."/>
            <person name="Ma J."/>
        </authorList>
    </citation>
    <scope>NUCLEOTIDE SEQUENCE [LARGE SCALE GENOMIC DNA]</scope>
    <source>
        <strain evidence="5">XZYJ18</strain>
    </source>
</reference>
<organism evidence="4 5">
    <name type="scientific">Nocardiopsis mangrovi</name>
    <dbReference type="NCBI Taxonomy" id="1179818"/>
    <lineage>
        <taxon>Bacteria</taxon>
        <taxon>Bacillati</taxon>
        <taxon>Actinomycetota</taxon>
        <taxon>Actinomycetes</taxon>
        <taxon>Streptosporangiales</taxon>
        <taxon>Nocardiopsidaceae</taxon>
        <taxon>Nocardiopsis</taxon>
    </lineage>
</organism>
<feature type="transmembrane region" description="Helical" evidence="2">
    <location>
        <begin position="7"/>
        <end position="28"/>
    </location>
</feature>
<dbReference type="RefSeq" id="WP_378572071.1">
    <property type="nucleotide sequence ID" value="NZ_JBHSFQ010000004.1"/>
</dbReference>